<name>A0A1G2FYY6_9BACT</name>
<proteinExistence type="predicted"/>
<sequence length="136" mass="15868">MFIGAALYWGEGQKVFTDKRGSYPHLCFSNSDPQILLVFLQFLERLLHVSRRQVRAEIHIQPNLSALQSLSYWHKVTGIPRERLRIYKVISRSSNHKRPKNILPYGTMHIRVNGRKEFFKVKGIIDGIAMTYNITL</sequence>
<accession>A0A1G2FYY6</accession>
<protein>
    <submittedName>
        <fullName evidence="1">Uncharacterized protein</fullName>
    </submittedName>
</protein>
<gene>
    <name evidence="1" type="ORF">A2719_02065</name>
</gene>
<reference evidence="1 2" key="1">
    <citation type="journal article" date="2016" name="Nat. Commun.">
        <title>Thousands of microbial genomes shed light on interconnected biogeochemical processes in an aquifer system.</title>
        <authorList>
            <person name="Anantharaman K."/>
            <person name="Brown C.T."/>
            <person name="Hug L.A."/>
            <person name="Sharon I."/>
            <person name="Castelle C.J."/>
            <person name="Probst A.J."/>
            <person name="Thomas B.C."/>
            <person name="Singh A."/>
            <person name="Wilkins M.J."/>
            <person name="Karaoz U."/>
            <person name="Brodie E.L."/>
            <person name="Williams K.H."/>
            <person name="Hubbard S.S."/>
            <person name="Banfield J.F."/>
        </authorList>
    </citation>
    <scope>NUCLEOTIDE SEQUENCE [LARGE SCALE GENOMIC DNA]</scope>
</reference>
<evidence type="ECO:0000313" key="2">
    <source>
        <dbReference type="Proteomes" id="UP000177480"/>
    </source>
</evidence>
<dbReference type="AlphaFoldDB" id="A0A1G2FYY6"/>
<dbReference type="EMBL" id="MHNK01000022">
    <property type="protein sequence ID" value="OGZ42781.1"/>
    <property type="molecule type" value="Genomic_DNA"/>
</dbReference>
<organism evidence="1 2">
    <name type="scientific">Candidatus Ryanbacteria bacterium RIFCSPHIGHO2_01_FULL_45_22</name>
    <dbReference type="NCBI Taxonomy" id="1802114"/>
    <lineage>
        <taxon>Bacteria</taxon>
        <taxon>Candidatus Ryaniibacteriota</taxon>
    </lineage>
</organism>
<comment type="caution">
    <text evidence="1">The sequence shown here is derived from an EMBL/GenBank/DDBJ whole genome shotgun (WGS) entry which is preliminary data.</text>
</comment>
<evidence type="ECO:0000313" key="1">
    <source>
        <dbReference type="EMBL" id="OGZ42781.1"/>
    </source>
</evidence>
<dbReference type="Proteomes" id="UP000177480">
    <property type="component" value="Unassembled WGS sequence"/>
</dbReference>